<dbReference type="PANTHER" id="PTHR39184:SF1">
    <property type="entry name" value="PBSX PHAGE TERMINASE LARGE SUBUNIT"/>
    <property type="match status" value="1"/>
</dbReference>
<protein>
    <recommendedName>
        <fullName evidence="1">Phage terminase large subunit C-terminal domain-containing protein</fullName>
    </recommendedName>
</protein>
<sequence length="202" mass="22517">MRIILFGNDSTANLGDQAILIAMMKALGDAFGEVRFTILSKHPDLARERLGHLDAVERIGPTPWLGREGADIAHLMVELGIKKHHDLIWADSAEPKSIDEIAAHGFNIKGAPKGPGSVEYGHSKVRQYNQFWTPDSLNCIKERRNFRYIEDKDGRLTLKTIGLYKHGMDARRYGVVGMLTPEPEEALIVHDAMEGADSMDLD</sequence>
<proteinExistence type="predicted"/>
<dbReference type="InterPro" id="IPR035413">
    <property type="entry name" value="Terminase_L_C"/>
</dbReference>
<feature type="domain" description="Phage terminase large subunit C-terminal" evidence="1">
    <location>
        <begin position="83"/>
        <end position="174"/>
    </location>
</feature>
<organism evidence="2">
    <name type="scientific">marine sediment metagenome</name>
    <dbReference type="NCBI Taxonomy" id="412755"/>
    <lineage>
        <taxon>unclassified sequences</taxon>
        <taxon>metagenomes</taxon>
        <taxon>ecological metagenomes</taxon>
    </lineage>
</organism>
<comment type="caution">
    <text evidence="2">The sequence shown here is derived from an EMBL/GenBank/DDBJ whole genome shotgun (WGS) entry which is preliminary data.</text>
</comment>
<gene>
    <name evidence="2" type="ORF">LCGC14_2750620</name>
</gene>
<dbReference type="InterPro" id="IPR052380">
    <property type="entry name" value="Viral_DNA_packaging_terminase"/>
</dbReference>
<reference evidence="2" key="1">
    <citation type="journal article" date="2015" name="Nature">
        <title>Complex archaea that bridge the gap between prokaryotes and eukaryotes.</title>
        <authorList>
            <person name="Spang A."/>
            <person name="Saw J.H."/>
            <person name="Jorgensen S.L."/>
            <person name="Zaremba-Niedzwiedzka K."/>
            <person name="Martijn J."/>
            <person name="Lind A.E."/>
            <person name="van Eijk R."/>
            <person name="Schleper C."/>
            <person name="Guy L."/>
            <person name="Ettema T.J."/>
        </authorList>
    </citation>
    <scope>NUCLEOTIDE SEQUENCE</scope>
</reference>
<evidence type="ECO:0000313" key="2">
    <source>
        <dbReference type="EMBL" id="KKK87700.1"/>
    </source>
</evidence>
<name>A0A0F8ZNX5_9ZZZZ</name>
<dbReference type="Gene3D" id="3.30.420.280">
    <property type="match status" value="1"/>
</dbReference>
<evidence type="ECO:0000259" key="1">
    <source>
        <dbReference type="Pfam" id="PF17288"/>
    </source>
</evidence>
<dbReference type="Pfam" id="PF17288">
    <property type="entry name" value="Terminase_3C"/>
    <property type="match status" value="1"/>
</dbReference>
<dbReference type="EMBL" id="LAZR01050281">
    <property type="protein sequence ID" value="KKK87700.1"/>
    <property type="molecule type" value="Genomic_DNA"/>
</dbReference>
<accession>A0A0F8ZNX5</accession>
<dbReference type="PANTHER" id="PTHR39184">
    <property type="match status" value="1"/>
</dbReference>
<dbReference type="AlphaFoldDB" id="A0A0F8ZNX5"/>